<dbReference type="EMBL" id="NBXB01000027">
    <property type="protein sequence ID" value="RFA14771.1"/>
    <property type="molecule type" value="Genomic_DNA"/>
</dbReference>
<evidence type="ECO:0000313" key="2">
    <source>
        <dbReference type="Proteomes" id="UP000256541"/>
    </source>
</evidence>
<organism evidence="1 2">
    <name type="scientific">Subtercola boreus</name>
    <dbReference type="NCBI Taxonomy" id="120213"/>
    <lineage>
        <taxon>Bacteria</taxon>
        <taxon>Bacillati</taxon>
        <taxon>Actinomycetota</taxon>
        <taxon>Actinomycetes</taxon>
        <taxon>Micrococcales</taxon>
        <taxon>Microbacteriaceae</taxon>
        <taxon>Subtercola</taxon>
    </lineage>
</organism>
<comment type="caution">
    <text evidence="1">The sequence shown here is derived from an EMBL/GenBank/DDBJ whole genome shotgun (WGS) entry which is preliminary data.</text>
</comment>
<accession>A0A3E0VYG2</accession>
<reference evidence="1 2" key="1">
    <citation type="submission" date="2017-04" db="EMBL/GenBank/DDBJ databases">
        <title>Comparative genome analysis of Subtercola boreus.</title>
        <authorList>
            <person name="Cho Y.-J."/>
            <person name="Cho A."/>
            <person name="Kim O.-S."/>
            <person name="Lee J.-I."/>
        </authorList>
    </citation>
    <scope>NUCLEOTIDE SEQUENCE [LARGE SCALE GENOMIC DNA]</scope>
    <source>
        <strain evidence="1 2">P27479</strain>
    </source>
</reference>
<gene>
    <name evidence="1" type="ORF">B7R22_08630</name>
</gene>
<proteinExistence type="predicted"/>
<dbReference type="OrthoDB" id="4802815at2"/>
<dbReference type="AlphaFoldDB" id="A0A3E0VYG2"/>
<dbReference type="Proteomes" id="UP000256541">
    <property type="component" value="Unassembled WGS sequence"/>
</dbReference>
<evidence type="ECO:0000313" key="1">
    <source>
        <dbReference type="EMBL" id="RFA14771.1"/>
    </source>
</evidence>
<name>A0A3E0VYG2_9MICO</name>
<protein>
    <recommendedName>
        <fullName evidence="3">AbiEi antitoxin C-terminal domain-containing protein</fullName>
    </recommendedName>
</protein>
<evidence type="ECO:0008006" key="3">
    <source>
        <dbReference type="Google" id="ProtNLM"/>
    </source>
</evidence>
<dbReference type="RefSeq" id="WP_116411358.1">
    <property type="nucleotide sequence ID" value="NZ_NBXB01000027.1"/>
</dbReference>
<sequence length="189" mass="20571">MPRLLPDLLFPSAQFGLAELSAARLDGELTPVDSGFAPLDCPGTVALRLRALVPLLPETAIVERQSALWVYGFRPFPPARHQACVRAGVGRRAPSSVRLQVREVVLEADDVVAVSGIALTSRIRTAIDLARAPASVDDIQRDQLRLLVEASGATLDECLERLERCRNMPNKTRATVRLKEAFGAVLSPR</sequence>